<evidence type="ECO:0000256" key="5">
    <source>
        <dbReference type="ARBA" id="ARBA00023150"/>
    </source>
</evidence>
<evidence type="ECO:0000256" key="1">
    <source>
        <dbReference type="ARBA" id="ARBA00003487"/>
    </source>
</evidence>
<sequence>MSSTPTEHKREAPSFVNASIVTVSDTRTRENDKSGKRIVELLKNAGHTVNDHIILRDEAILLQQQLEEMLADKRVDVILITGGTGIAARDITIETVSSLFDKELPGFGEIFRMLSYTEDIGSSAIMSRAAAGTAGRTALFAIPGSIGAVTLAMEKLILPELQHIKQQLNK</sequence>
<dbReference type="PANTHER" id="PTHR43232">
    <property type="entry name" value="MOLYBDENUM COFACTOR BIOSYNTHESIS PROTEIN B"/>
    <property type="match status" value="1"/>
</dbReference>
<dbReference type="PROSITE" id="PS01078">
    <property type="entry name" value="MOCF_BIOSYNTHESIS_1"/>
    <property type="match status" value="1"/>
</dbReference>
<comment type="similarity">
    <text evidence="3 6">Belongs to the MoaB/Mog family.</text>
</comment>
<dbReference type="CDD" id="cd00886">
    <property type="entry name" value="MogA_MoaB"/>
    <property type="match status" value="1"/>
</dbReference>
<evidence type="ECO:0000259" key="7">
    <source>
        <dbReference type="SMART" id="SM00852"/>
    </source>
</evidence>
<evidence type="ECO:0000256" key="3">
    <source>
        <dbReference type="ARBA" id="ARBA00006112"/>
    </source>
</evidence>
<gene>
    <name evidence="8" type="ORF">ACFQPF_17190</name>
</gene>
<keyword evidence="9" id="KW-1185">Reference proteome</keyword>
<dbReference type="Pfam" id="PF00994">
    <property type="entry name" value="MoCF_biosynth"/>
    <property type="match status" value="1"/>
</dbReference>
<dbReference type="PIRSF" id="PIRSF006443">
    <property type="entry name" value="MoaB"/>
    <property type="match status" value="1"/>
</dbReference>
<dbReference type="InterPro" id="IPR008284">
    <property type="entry name" value="MoCF_biosynth_CS"/>
</dbReference>
<dbReference type="Gene3D" id="3.40.980.10">
    <property type="entry name" value="MoaB/Mog-like domain"/>
    <property type="match status" value="1"/>
</dbReference>
<evidence type="ECO:0000256" key="4">
    <source>
        <dbReference type="ARBA" id="ARBA00015262"/>
    </source>
</evidence>
<dbReference type="PANTHER" id="PTHR43232:SF2">
    <property type="entry name" value="MOLYBDENUM COFACTOR BIOSYNTHESIS PROTEIN B"/>
    <property type="match status" value="1"/>
</dbReference>
<accession>A0ABW2NU23</accession>
<protein>
    <recommendedName>
        <fullName evidence="4 6">Molybdenum cofactor biosynthesis protein B</fullName>
    </recommendedName>
</protein>
<evidence type="ECO:0000256" key="2">
    <source>
        <dbReference type="ARBA" id="ARBA00005046"/>
    </source>
</evidence>
<reference evidence="9" key="1">
    <citation type="journal article" date="2019" name="Int. J. Syst. Evol. Microbiol.">
        <title>The Global Catalogue of Microorganisms (GCM) 10K type strain sequencing project: providing services to taxonomists for standard genome sequencing and annotation.</title>
        <authorList>
            <consortium name="The Broad Institute Genomics Platform"/>
            <consortium name="The Broad Institute Genome Sequencing Center for Infectious Disease"/>
            <person name="Wu L."/>
            <person name="Ma J."/>
        </authorList>
    </citation>
    <scope>NUCLEOTIDE SEQUENCE [LARGE SCALE GENOMIC DNA]</scope>
    <source>
        <strain evidence="9">NBRC 106396</strain>
    </source>
</reference>
<evidence type="ECO:0000313" key="8">
    <source>
        <dbReference type="EMBL" id="MFC7373377.1"/>
    </source>
</evidence>
<dbReference type="EMBL" id="JBHTCP010000051">
    <property type="protein sequence ID" value="MFC7373377.1"/>
    <property type="molecule type" value="Genomic_DNA"/>
</dbReference>
<dbReference type="NCBIfam" id="TIGR00177">
    <property type="entry name" value="molyb_syn"/>
    <property type="match status" value="1"/>
</dbReference>
<evidence type="ECO:0000256" key="6">
    <source>
        <dbReference type="PIRNR" id="PIRNR006443"/>
    </source>
</evidence>
<proteinExistence type="inferred from homology"/>
<organism evidence="8 9">
    <name type="scientific">Fictibacillus iocasae</name>
    <dbReference type="NCBI Taxonomy" id="2715437"/>
    <lineage>
        <taxon>Bacteria</taxon>
        <taxon>Bacillati</taxon>
        <taxon>Bacillota</taxon>
        <taxon>Bacilli</taxon>
        <taxon>Bacillales</taxon>
        <taxon>Fictibacillaceae</taxon>
        <taxon>Fictibacillus</taxon>
    </lineage>
</organism>
<dbReference type="SUPFAM" id="SSF53218">
    <property type="entry name" value="Molybdenum cofactor biosynthesis proteins"/>
    <property type="match status" value="1"/>
</dbReference>
<dbReference type="RefSeq" id="WP_379751235.1">
    <property type="nucleotide sequence ID" value="NZ_JBHTCP010000051.1"/>
</dbReference>
<feature type="domain" description="MoaB/Mog" evidence="7">
    <location>
        <begin position="19"/>
        <end position="164"/>
    </location>
</feature>
<comment type="caution">
    <text evidence="8">The sequence shown here is derived from an EMBL/GenBank/DDBJ whole genome shotgun (WGS) entry which is preliminary data.</text>
</comment>
<dbReference type="InterPro" id="IPR012245">
    <property type="entry name" value="MoaB"/>
</dbReference>
<comment type="pathway">
    <text evidence="2 6">Cofactor biosynthesis; molybdopterin biosynthesis.</text>
</comment>
<name>A0ABW2NU23_9BACL</name>
<evidence type="ECO:0000313" key="9">
    <source>
        <dbReference type="Proteomes" id="UP001596549"/>
    </source>
</evidence>
<dbReference type="InterPro" id="IPR001453">
    <property type="entry name" value="MoaB/Mog_dom"/>
</dbReference>
<dbReference type="InterPro" id="IPR036425">
    <property type="entry name" value="MoaB/Mog-like_dom_sf"/>
</dbReference>
<keyword evidence="5 6" id="KW-0501">Molybdenum cofactor biosynthesis</keyword>
<comment type="function">
    <text evidence="1 6">May be involved in the biosynthesis of molybdopterin.</text>
</comment>
<dbReference type="SMART" id="SM00852">
    <property type="entry name" value="MoCF_biosynth"/>
    <property type="match status" value="1"/>
</dbReference>
<dbReference type="Proteomes" id="UP001596549">
    <property type="component" value="Unassembled WGS sequence"/>
</dbReference>